<gene>
    <name evidence="2" type="ORF">CA982_07540</name>
</gene>
<dbReference type="InterPro" id="IPR014729">
    <property type="entry name" value="Rossmann-like_a/b/a_fold"/>
</dbReference>
<keyword evidence="3" id="KW-1185">Reference proteome</keyword>
<reference evidence="2 3" key="1">
    <citation type="submission" date="2017-05" db="EMBL/GenBank/DDBJ databases">
        <title>Biotechnological potential of actinobacteria isolated from South African environments.</title>
        <authorList>
            <person name="Le Roes-Hill M."/>
            <person name="Prins A."/>
            <person name="Durrell K.A."/>
        </authorList>
    </citation>
    <scope>NUCLEOTIDE SEQUENCE [LARGE SCALE GENOMIC DNA]</scope>
    <source>
        <strain evidence="2">BS2</strain>
    </source>
</reference>
<protein>
    <submittedName>
        <fullName evidence="2">Usp family protein</fullName>
    </submittedName>
</protein>
<dbReference type="Proteomes" id="UP000194632">
    <property type="component" value="Unassembled WGS sequence"/>
</dbReference>
<dbReference type="STRING" id="417102.CA982_07540"/>
<name>A0A243QD72_9ACTN</name>
<dbReference type="Pfam" id="PF00582">
    <property type="entry name" value="Usp"/>
    <property type="match status" value="1"/>
</dbReference>
<comment type="caution">
    <text evidence="2">The sequence shown here is derived from an EMBL/GenBank/DDBJ whole genome shotgun (WGS) entry which is preliminary data.</text>
</comment>
<evidence type="ECO:0000259" key="1">
    <source>
        <dbReference type="Pfam" id="PF00582"/>
    </source>
</evidence>
<dbReference type="InterPro" id="IPR006016">
    <property type="entry name" value="UspA"/>
</dbReference>
<evidence type="ECO:0000313" key="2">
    <source>
        <dbReference type="EMBL" id="OUC79718.1"/>
    </source>
</evidence>
<feature type="domain" description="UspA" evidence="1">
    <location>
        <begin position="45"/>
        <end position="157"/>
    </location>
</feature>
<dbReference type="EMBL" id="NGFO01000006">
    <property type="protein sequence ID" value="OUC79718.1"/>
    <property type="molecule type" value="Genomic_DNA"/>
</dbReference>
<sequence>MMTLRTRPRRWEPLETRDVPTALAAHPPLRTVRRVPAGLTGTGDPVVVGVDGSEGSLRAVKVAVRLLGDSGDLILICATRGRRKEKSTGLHDALRDESYLLSGQAGIDECLRTAAELARWHGARTVSTMSEVGDPTAVLHRAAQRVGAGAVVVGTGSARPGWTARRLAARLDDDVTLVVTDGSVHLRRRSVATGPVRGSEWIVRWPTPAPGPA</sequence>
<organism evidence="2 3">
    <name type="scientific">Gordonia lacunae</name>
    <dbReference type="NCBI Taxonomy" id="417102"/>
    <lineage>
        <taxon>Bacteria</taxon>
        <taxon>Bacillati</taxon>
        <taxon>Actinomycetota</taxon>
        <taxon>Actinomycetes</taxon>
        <taxon>Mycobacteriales</taxon>
        <taxon>Gordoniaceae</taxon>
        <taxon>Gordonia</taxon>
    </lineage>
</organism>
<dbReference type="SUPFAM" id="SSF52402">
    <property type="entry name" value="Adenine nucleotide alpha hydrolases-like"/>
    <property type="match status" value="1"/>
</dbReference>
<evidence type="ECO:0000313" key="3">
    <source>
        <dbReference type="Proteomes" id="UP000194632"/>
    </source>
</evidence>
<dbReference type="CDD" id="cd00293">
    <property type="entry name" value="USP-like"/>
    <property type="match status" value="1"/>
</dbReference>
<dbReference type="AlphaFoldDB" id="A0A243QD72"/>
<dbReference type="OrthoDB" id="4380370at2"/>
<proteinExistence type="predicted"/>
<accession>A0A243QD72</accession>
<dbReference type="Gene3D" id="3.40.50.620">
    <property type="entry name" value="HUPs"/>
    <property type="match status" value="1"/>
</dbReference>